<dbReference type="Proteomes" id="UP000619479">
    <property type="component" value="Unassembled WGS sequence"/>
</dbReference>
<dbReference type="SMART" id="SM00862">
    <property type="entry name" value="Trans_reg_C"/>
    <property type="match status" value="1"/>
</dbReference>
<dbReference type="Gene3D" id="1.25.40.10">
    <property type="entry name" value="Tetratricopeptide repeat domain"/>
    <property type="match status" value="2"/>
</dbReference>
<keyword evidence="8" id="KW-1185">Reference proteome</keyword>
<dbReference type="PROSITE" id="PS51755">
    <property type="entry name" value="OMPR_PHOB"/>
    <property type="match status" value="1"/>
</dbReference>
<dbReference type="Gene3D" id="1.10.10.10">
    <property type="entry name" value="Winged helix-like DNA-binding domain superfamily/Winged helix DNA-binding domain"/>
    <property type="match status" value="1"/>
</dbReference>
<feature type="domain" description="OmpR/PhoB-type" evidence="6">
    <location>
        <begin position="1"/>
        <end position="99"/>
    </location>
</feature>
<evidence type="ECO:0000256" key="1">
    <source>
        <dbReference type="ARBA" id="ARBA00005820"/>
    </source>
</evidence>
<dbReference type="RefSeq" id="WP_203739742.1">
    <property type="nucleotide sequence ID" value="NZ_BAAAUC010000052.1"/>
</dbReference>
<dbReference type="InterPro" id="IPR002182">
    <property type="entry name" value="NB-ARC"/>
</dbReference>
<evidence type="ECO:0000256" key="4">
    <source>
        <dbReference type="ARBA" id="ARBA00023163"/>
    </source>
</evidence>
<dbReference type="SMART" id="SM01043">
    <property type="entry name" value="BTAD"/>
    <property type="match status" value="1"/>
</dbReference>
<dbReference type="GO" id="GO:0000160">
    <property type="term" value="P:phosphorelay signal transduction system"/>
    <property type="evidence" value="ECO:0007669"/>
    <property type="project" value="InterPro"/>
</dbReference>
<dbReference type="SUPFAM" id="SSF52540">
    <property type="entry name" value="P-loop containing nucleoside triphosphate hydrolases"/>
    <property type="match status" value="1"/>
</dbReference>
<accession>A0A919IH08</accession>
<keyword evidence="4" id="KW-0804">Transcription</keyword>
<dbReference type="InterPro" id="IPR016032">
    <property type="entry name" value="Sig_transdc_resp-reg_C-effctor"/>
</dbReference>
<feature type="DNA-binding region" description="OmpR/PhoB-type" evidence="5">
    <location>
        <begin position="1"/>
        <end position="99"/>
    </location>
</feature>
<evidence type="ECO:0000256" key="3">
    <source>
        <dbReference type="ARBA" id="ARBA00023125"/>
    </source>
</evidence>
<dbReference type="InterPro" id="IPR027417">
    <property type="entry name" value="P-loop_NTPase"/>
</dbReference>
<evidence type="ECO:0000313" key="8">
    <source>
        <dbReference type="Proteomes" id="UP000619479"/>
    </source>
</evidence>
<dbReference type="GO" id="GO:0006355">
    <property type="term" value="P:regulation of DNA-templated transcription"/>
    <property type="evidence" value="ECO:0007669"/>
    <property type="project" value="InterPro"/>
</dbReference>
<dbReference type="InterPro" id="IPR001867">
    <property type="entry name" value="OmpR/PhoB-type_DNA-bd"/>
</dbReference>
<dbReference type="EMBL" id="BOMH01000016">
    <property type="protein sequence ID" value="GID64226.1"/>
    <property type="molecule type" value="Genomic_DNA"/>
</dbReference>
<evidence type="ECO:0000313" key="7">
    <source>
        <dbReference type="EMBL" id="GID64226.1"/>
    </source>
</evidence>
<dbReference type="PRINTS" id="PR00364">
    <property type="entry name" value="DISEASERSIST"/>
</dbReference>
<dbReference type="InterPro" id="IPR036388">
    <property type="entry name" value="WH-like_DNA-bd_sf"/>
</dbReference>
<proteinExistence type="inferred from homology"/>
<dbReference type="SUPFAM" id="SSF48452">
    <property type="entry name" value="TPR-like"/>
    <property type="match status" value="3"/>
</dbReference>
<dbReference type="GO" id="GO:0043531">
    <property type="term" value="F:ADP binding"/>
    <property type="evidence" value="ECO:0007669"/>
    <property type="project" value="InterPro"/>
</dbReference>
<dbReference type="SMART" id="SM00028">
    <property type="entry name" value="TPR"/>
    <property type="match status" value="5"/>
</dbReference>
<sequence>MSLRFSVLGPVRAWSGETELDLGAPQQRALLAILLINVGHPLSLREIVAVLWGSEPPETAGNLVHRYVGALRRLFEPGLTGRGASGVLVRGSGGYRLDVDPAAVDLLCFRQLRRDAEGSEPGRAAELLLDALELWHGPVASDLPAQVRTGPAFTLVDGERLAAVKAAAEHAPAAGGEVAERVLLVVRAAATAHPLDESLQARLMLVLAATGRQAEALEVFHATRKLLAGELGLDPGPELRETHERVLRQEAESASGTVDVPVERPAQLPPDLAVFAGRGPELALFPQVGDEPGPAAVVTVSGMGGAGKTTLAVHWAHRIAGHFPDGHLYIDLHGFSPSRAMISPADALHSFLEALGVPVRSIPASLEAQTALFRSLLAGRRVLVVLDNARDSEQVRPLLPGAPGCLTVVTSRHQLYDLVSQHGAIAITCEDLPSGDAVELLSRRIGAERVAREPAAAAQIAELAGRIPLTLAMVSARAAMNPRFSLAAIARELHEWDGSLDAFEGESARSGVRSVFDWSYRVLTPSAARMFRLFALHPGPECAAAAAASQAGEPLARARRSLAELLRANLIVETEPGRFGVHDLLRAYARELDGDDDGARERVLDHYLHTAAEGTALLFPGRERLPLGSAAPGTLVTEFRDAGEAAAWFDTERPVLIAAVKQNATVRDGYAWQLAVALDMYLDRSGSWLVQREILELARASALATADRYALACTERSLGFVEGRLGRWAEADRHLEHALELFAELGDGDGEARAHRLLAFTLNQRERHDDALAHYRAAARLYRAAGRGSGLAHVHNETGWTYLLLGDYPQALAECRRAVEEHRATGDRNGEAAAWDSVGYAEHHLGAYEQALISFSHALRIYRLVHDRYLEADTLVHIGDTHEAAGRPARAETSWREALAIFDDLGHPDARQTRDRLRRREVRAVA</sequence>
<dbReference type="PANTHER" id="PTHR35807">
    <property type="entry name" value="TRANSCRIPTIONAL REGULATOR REDD-RELATED"/>
    <property type="match status" value="1"/>
</dbReference>
<dbReference type="Pfam" id="PF03704">
    <property type="entry name" value="BTAD"/>
    <property type="match status" value="1"/>
</dbReference>
<dbReference type="InterPro" id="IPR005158">
    <property type="entry name" value="BTAD"/>
</dbReference>
<dbReference type="SUPFAM" id="SSF46894">
    <property type="entry name" value="C-terminal effector domain of the bipartite response regulators"/>
    <property type="match status" value="1"/>
</dbReference>
<comment type="caution">
    <text evidence="7">The sequence shown here is derived from an EMBL/GenBank/DDBJ whole genome shotgun (WGS) entry which is preliminary data.</text>
</comment>
<keyword evidence="3 5" id="KW-0238">DNA-binding</keyword>
<gene>
    <name evidence="7" type="ORF">Acy02nite_21070</name>
</gene>
<dbReference type="InterPro" id="IPR011990">
    <property type="entry name" value="TPR-like_helical_dom_sf"/>
</dbReference>
<organism evidence="7 8">
    <name type="scientific">Actinoplanes cyaneus</name>
    <dbReference type="NCBI Taxonomy" id="52696"/>
    <lineage>
        <taxon>Bacteria</taxon>
        <taxon>Bacillati</taxon>
        <taxon>Actinomycetota</taxon>
        <taxon>Actinomycetes</taxon>
        <taxon>Micromonosporales</taxon>
        <taxon>Micromonosporaceae</taxon>
        <taxon>Actinoplanes</taxon>
    </lineage>
</organism>
<dbReference type="InterPro" id="IPR051677">
    <property type="entry name" value="AfsR-DnrI-RedD_regulator"/>
</dbReference>
<keyword evidence="2" id="KW-0805">Transcription regulation</keyword>
<evidence type="ECO:0000259" key="6">
    <source>
        <dbReference type="PROSITE" id="PS51755"/>
    </source>
</evidence>
<dbReference type="InterPro" id="IPR019734">
    <property type="entry name" value="TPR_rpt"/>
</dbReference>
<evidence type="ECO:0000256" key="5">
    <source>
        <dbReference type="PROSITE-ProRule" id="PRU01091"/>
    </source>
</evidence>
<dbReference type="Pfam" id="PF00931">
    <property type="entry name" value="NB-ARC"/>
    <property type="match status" value="1"/>
</dbReference>
<name>A0A919IH08_9ACTN</name>
<reference evidence="7" key="1">
    <citation type="submission" date="2021-01" db="EMBL/GenBank/DDBJ databases">
        <title>Whole genome shotgun sequence of Actinoplanes cyaneus NBRC 14990.</title>
        <authorList>
            <person name="Komaki H."/>
            <person name="Tamura T."/>
        </authorList>
    </citation>
    <scope>NUCLEOTIDE SEQUENCE</scope>
    <source>
        <strain evidence="7">NBRC 14990</strain>
    </source>
</reference>
<dbReference type="Pfam" id="PF13424">
    <property type="entry name" value="TPR_12"/>
    <property type="match status" value="2"/>
</dbReference>
<evidence type="ECO:0000256" key="2">
    <source>
        <dbReference type="ARBA" id="ARBA00023015"/>
    </source>
</evidence>
<dbReference type="PANTHER" id="PTHR35807:SF1">
    <property type="entry name" value="TRANSCRIPTIONAL REGULATOR REDD"/>
    <property type="match status" value="1"/>
</dbReference>
<dbReference type="GO" id="GO:0003677">
    <property type="term" value="F:DNA binding"/>
    <property type="evidence" value="ECO:0007669"/>
    <property type="project" value="UniProtKB-UniRule"/>
</dbReference>
<dbReference type="Gene3D" id="3.40.50.300">
    <property type="entry name" value="P-loop containing nucleotide triphosphate hydrolases"/>
    <property type="match status" value="1"/>
</dbReference>
<protein>
    <submittedName>
        <fullName evidence="7">SARP family transcriptional regulator</fullName>
    </submittedName>
</protein>
<dbReference type="AlphaFoldDB" id="A0A919IH08"/>
<comment type="similarity">
    <text evidence="1">Belongs to the AfsR/DnrI/RedD regulatory family.</text>
</comment>